<name>A0A4Y2JSJ9_ARAVE</name>
<protein>
    <submittedName>
        <fullName evidence="1">Uncharacterized protein</fullName>
    </submittedName>
</protein>
<dbReference type="Proteomes" id="UP000499080">
    <property type="component" value="Unassembled WGS sequence"/>
</dbReference>
<dbReference type="OrthoDB" id="6376573at2759"/>
<reference evidence="1 2" key="1">
    <citation type="journal article" date="2019" name="Sci. Rep.">
        <title>Orb-weaving spider Araneus ventricosus genome elucidates the spidroin gene catalogue.</title>
        <authorList>
            <person name="Kono N."/>
            <person name="Nakamura H."/>
            <person name="Ohtoshi R."/>
            <person name="Moran D.A.P."/>
            <person name="Shinohara A."/>
            <person name="Yoshida Y."/>
            <person name="Fujiwara M."/>
            <person name="Mori M."/>
            <person name="Tomita M."/>
            <person name="Arakawa K."/>
        </authorList>
    </citation>
    <scope>NUCLEOTIDE SEQUENCE [LARGE SCALE GENOMIC DNA]</scope>
</reference>
<sequence length="175" mass="19678">MGDMLNLSTGQRTAFMGAILTMGGVLLEKATLSIKRTWKAGENVRKSSAHSIKATFTAPKHPTLHWEGKLVPNFIKESKERLAYLVCQTLKKAKFLVSHMAIGADWLVSEWDHNDTNYQEAETYVGHVKVVNDLSERDVKLTQDLSTSVTNDETQNCIASCRLLSQTNPKFKMRH</sequence>
<proteinExistence type="predicted"/>
<accession>A0A4Y2JSJ9</accession>
<comment type="caution">
    <text evidence="1">The sequence shown here is derived from an EMBL/GenBank/DDBJ whole genome shotgun (WGS) entry which is preliminary data.</text>
</comment>
<organism evidence="1 2">
    <name type="scientific">Araneus ventricosus</name>
    <name type="common">Orbweaver spider</name>
    <name type="synonym">Epeira ventricosa</name>
    <dbReference type="NCBI Taxonomy" id="182803"/>
    <lineage>
        <taxon>Eukaryota</taxon>
        <taxon>Metazoa</taxon>
        <taxon>Ecdysozoa</taxon>
        <taxon>Arthropoda</taxon>
        <taxon>Chelicerata</taxon>
        <taxon>Arachnida</taxon>
        <taxon>Araneae</taxon>
        <taxon>Araneomorphae</taxon>
        <taxon>Entelegynae</taxon>
        <taxon>Araneoidea</taxon>
        <taxon>Araneidae</taxon>
        <taxon>Araneus</taxon>
    </lineage>
</organism>
<evidence type="ECO:0000313" key="1">
    <source>
        <dbReference type="EMBL" id="GBM93391.1"/>
    </source>
</evidence>
<evidence type="ECO:0000313" key="2">
    <source>
        <dbReference type="Proteomes" id="UP000499080"/>
    </source>
</evidence>
<gene>
    <name evidence="1" type="ORF">AVEN_245545_1</name>
</gene>
<dbReference type="AlphaFoldDB" id="A0A4Y2JSJ9"/>
<keyword evidence="2" id="KW-1185">Reference proteome</keyword>
<dbReference type="EMBL" id="BGPR01003870">
    <property type="protein sequence ID" value="GBM93391.1"/>
    <property type="molecule type" value="Genomic_DNA"/>
</dbReference>